<reference evidence="1" key="1">
    <citation type="submission" date="2014-09" db="EMBL/GenBank/DDBJ databases">
        <authorList>
            <person name="Magalhaes I.L.F."/>
            <person name="Oliveira U."/>
            <person name="Santos F.R."/>
            <person name="Vidigal T.H.D.A."/>
            <person name="Brescovit A.D."/>
            <person name="Santos A.J."/>
        </authorList>
    </citation>
    <scope>NUCLEOTIDE SEQUENCE</scope>
    <source>
        <tissue evidence="1">Shoot tissue taken approximately 20 cm above the soil surface</tissue>
    </source>
</reference>
<evidence type="ECO:0000313" key="1">
    <source>
        <dbReference type="EMBL" id="JAD97209.1"/>
    </source>
</evidence>
<sequence>MNKLTCLWLCYTNRQANPLF</sequence>
<name>A0A0A9E8Z2_ARUDO</name>
<proteinExistence type="predicted"/>
<organism evidence="1">
    <name type="scientific">Arundo donax</name>
    <name type="common">Giant reed</name>
    <name type="synonym">Donax arundinaceus</name>
    <dbReference type="NCBI Taxonomy" id="35708"/>
    <lineage>
        <taxon>Eukaryota</taxon>
        <taxon>Viridiplantae</taxon>
        <taxon>Streptophyta</taxon>
        <taxon>Embryophyta</taxon>
        <taxon>Tracheophyta</taxon>
        <taxon>Spermatophyta</taxon>
        <taxon>Magnoliopsida</taxon>
        <taxon>Liliopsida</taxon>
        <taxon>Poales</taxon>
        <taxon>Poaceae</taxon>
        <taxon>PACMAD clade</taxon>
        <taxon>Arundinoideae</taxon>
        <taxon>Arundineae</taxon>
        <taxon>Arundo</taxon>
    </lineage>
</organism>
<dbReference type="EMBL" id="GBRH01200686">
    <property type="protein sequence ID" value="JAD97209.1"/>
    <property type="molecule type" value="Transcribed_RNA"/>
</dbReference>
<dbReference type="AlphaFoldDB" id="A0A0A9E8Z2"/>
<protein>
    <submittedName>
        <fullName evidence="1">Uncharacterized protein</fullName>
    </submittedName>
</protein>
<reference evidence="1" key="2">
    <citation type="journal article" date="2015" name="Data Brief">
        <title>Shoot transcriptome of the giant reed, Arundo donax.</title>
        <authorList>
            <person name="Barrero R.A."/>
            <person name="Guerrero F.D."/>
            <person name="Moolhuijzen P."/>
            <person name="Goolsby J.A."/>
            <person name="Tidwell J."/>
            <person name="Bellgard S.E."/>
            <person name="Bellgard M.I."/>
        </authorList>
    </citation>
    <scope>NUCLEOTIDE SEQUENCE</scope>
    <source>
        <tissue evidence="1">Shoot tissue taken approximately 20 cm above the soil surface</tissue>
    </source>
</reference>
<accession>A0A0A9E8Z2</accession>